<evidence type="ECO:0000313" key="6">
    <source>
        <dbReference type="Proteomes" id="UP000095705"/>
    </source>
</evidence>
<organism evidence="5 6">
    <name type="scientific">Streptomyces subrutilus</name>
    <dbReference type="NCBI Taxonomy" id="36818"/>
    <lineage>
        <taxon>Bacteria</taxon>
        <taxon>Bacillati</taxon>
        <taxon>Actinomycetota</taxon>
        <taxon>Actinomycetes</taxon>
        <taxon>Kitasatosporales</taxon>
        <taxon>Streptomycetaceae</taxon>
        <taxon>Streptomyces</taxon>
    </lineage>
</organism>
<dbReference type="Pfam" id="PF01494">
    <property type="entry name" value="FAD_binding_3"/>
    <property type="match status" value="1"/>
</dbReference>
<reference evidence="5 6" key="1">
    <citation type="submission" date="2016-08" db="EMBL/GenBank/DDBJ databases">
        <title>The complete genome of Streptomyces subrutilus 10-1-1.</title>
        <authorList>
            <person name="Chen X."/>
        </authorList>
    </citation>
    <scope>NUCLEOTIDE SEQUENCE [LARGE SCALE GENOMIC DNA]</scope>
    <source>
        <strain evidence="5 6">10-1-1</strain>
    </source>
</reference>
<keyword evidence="3" id="KW-0274">FAD</keyword>
<dbReference type="Proteomes" id="UP000095705">
    <property type="component" value="Unassembled WGS sequence"/>
</dbReference>
<evidence type="ECO:0000313" key="5">
    <source>
        <dbReference type="EMBL" id="OEJ22427.1"/>
    </source>
</evidence>
<dbReference type="Gene3D" id="3.50.50.60">
    <property type="entry name" value="FAD/NAD(P)-binding domain"/>
    <property type="match status" value="1"/>
</dbReference>
<keyword evidence="2" id="KW-0285">Flavoprotein</keyword>
<gene>
    <name evidence="5" type="ORF">BGK67_33325</name>
</gene>
<dbReference type="PANTHER" id="PTHR43004:SF19">
    <property type="entry name" value="BINDING MONOOXYGENASE, PUTATIVE (JCVI)-RELATED"/>
    <property type="match status" value="1"/>
</dbReference>
<evidence type="ECO:0000259" key="4">
    <source>
        <dbReference type="Pfam" id="PF01494"/>
    </source>
</evidence>
<dbReference type="SUPFAM" id="SSF51905">
    <property type="entry name" value="FAD/NAD(P)-binding domain"/>
    <property type="match status" value="1"/>
</dbReference>
<dbReference type="InterPro" id="IPR036188">
    <property type="entry name" value="FAD/NAD-bd_sf"/>
</dbReference>
<dbReference type="InterPro" id="IPR050641">
    <property type="entry name" value="RIFMO-like"/>
</dbReference>
<dbReference type="AlphaFoldDB" id="A0A1E5P034"/>
<dbReference type="Gene3D" id="3.30.70.2450">
    <property type="match status" value="1"/>
</dbReference>
<dbReference type="PANTHER" id="PTHR43004">
    <property type="entry name" value="TRK SYSTEM POTASSIUM UPTAKE PROTEIN"/>
    <property type="match status" value="1"/>
</dbReference>
<name>A0A1E5P034_9ACTN</name>
<dbReference type="EMBL" id="MEHK01000002">
    <property type="protein sequence ID" value="OEJ22427.1"/>
    <property type="molecule type" value="Genomic_DNA"/>
</dbReference>
<accession>A0A1E5P034</accession>
<dbReference type="Pfam" id="PF21274">
    <property type="entry name" value="Rng_hyd_C"/>
    <property type="match status" value="1"/>
</dbReference>
<dbReference type="Gene3D" id="3.40.30.120">
    <property type="match status" value="1"/>
</dbReference>
<dbReference type="GO" id="GO:0071949">
    <property type="term" value="F:FAD binding"/>
    <property type="evidence" value="ECO:0007669"/>
    <property type="project" value="InterPro"/>
</dbReference>
<keyword evidence="6" id="KW-1185">Reference proteome</keyword>
<dbReference type="PRINTS" id="PR00420">
    <property type="entry name" value="RNGMNOXGNASE"/>
</dbReference>
<evidence type="ECO:0000256" key="3">
    <source>
        <dbReference type="ARBA" id="ARBA00022827"/>
    </source>
</evidence>
<protein>
    <recommendedName>
        <fullName evidence="4">FAD-binding domain-containing protein</fullName>
    </recommendedName>
</protein>
<dbReference type="InterPro" id="IPR002938">
    <property type="entry name" value="FAD-bd"/>
</dbReference>
<proteinExistence type="predicted"/>
<comment type="cofactor">
    <cofactor evidence="1">
        <name>FAD</name>
        <dbReference type="ChEBI" id="CHEBI:57692"/>
    </cofactor>
</comment>
<evidence type="ECO:0000256" key="1">
    <source>
        <dbReference type="ARBA" id="ARBA00001974"/>
    </source>
</evidence>
<dbReference type="GO" id="GO:0016709">
    <property type="term" value="F:oxidoreductase activity, acting on paired donors, with incorporation or reduction of molecular oxygen, NAD(P)H as one donor, and incorporation of one atom of oxygen"/>
    <property type="evidence" value="ECO:0007669"/>
    <property type="project" value="UniProtKB-ARBA"/>
</dbReference>
<dbReference type="RefSeq" id="WP_069924477.1">
    <property type="nucleotide sequence ID" value="NZ_MEHK01000002.1"/>
</dbReference>
<evidence type="ECO:0000256" key="2">
    <source>
        <dbReference type="ARBA" id="ARBA00022630"/>
    </source>
</evidence>
<sequence length="516" mass="54989">MVVGGGPVGMLIAAELAGYGVDTLLLEVRDRVSVRPKATTLHARAVQCLARRGHLPEQRARHTGAASSSPFHFAGLPGLVITAPETEPEPILKCPQAELERRFEERARAAGARILREHRVTDAVQDRDGVRVTADGPGGPVTCTTRYAVGADGARSMLRELAGIESDIHAATVAALMATVTVTDPDVLPPGWHRTPRGWIVAKRDPAGSTHIRTLNCTGAHEDRKLPPTLEDLRREASWIAGRDIAMEDARWLSRFSDVTRLARTFRSGRVFLVGDAAHVHFPIGGQGLSTGVLDALNLGWKLALAVHGKAGADLLDTYDLERRPAAQRVIDNTRAQLALMRPGAEADALRGVFAAVLAEDPRHERLSGMISAQDTVYPGRGGCLSPTEGAFLGNMPLHTDEGETDVIELLRDGRPLLLLFGEKGDLHGREALAWAGILRVVHVLPTAAAPADALLVRPDGYLAWTSEGGRLANALEVHFARKEPAPVAGLVAQRSAAVQPTASASIASATARASV</sequence>
<comment type="caution">
    <text evidence="5">The sequence shown here is derived from an EMBL/GenBank/DDBJ whole genome shotgun (WGS) entry which is preliminary data.</text>
</comment>
<feature type="domain" description="FAD-binding" evidence="4">
    <location>
        <begin position="2"/>
        <end position="334"/>
    </location>
</feature>
<dbReference type="STRING" id="36818.BGK67_33325"/>